<dbReference type="Gene3D" id="3.40.50.360">
    <property type="match status" value="1"/>
</dbReference>
<gene>
    <name evidence="2" type="primary">azr</name>
    <name evidence="2" type="ORF">CLHOM_29910</name>
</gene>
<accession>A0A0L6Z6X2</accession>
<dbReference type="Proteomes" id="UP000037043">
    <property type="component" value="Unassembled WGS sequence"/>
</dbReference>
<dbReference type="PANTHER" id="PTHR43741:SF4">
    <property type="entry name" value="FMN-DEPENDENT NADH:QUINONE OXIDOREDUCTASE"/>
    <property type="match status" value="1"/>
</dbReference>
<dbReference type="EC" id="1.7.-.-" evidence="2"/>
<organism evidence="2 3">
    <name type="scientific">Clostridium homopropionicum DSM 5847</name>
    <dbReference type="NCBI Taxonomy" id="1121318"/>
    <lineage>
        <taxon>Bacteria</taxon>
        <taxon>Bacillati</taxon>
        <taxon>Bacillota</taxon>
        <taxon>Clostridia</taxon>
        <taxon>Eubacteriales</taxon>
        <taxon>Clostridiaceae</taxon>
        <taxon>Clostridium</taxon>
    </lineage>
</organism>
<keyword evidence="3" id="KW-1185">Reference proteome</keyword>
<protein>
    <submittedName>
        <fullName evidence="2">FMN-dependent NADPH-azoreductase</fullName>
        <ecNumber evidence="2">1.7.-.-</ecNumber>
    </submittedName>
</protein>
<dbReference type="STRING" id="36844.SAMN04488501_110128"/>
<dbReference type="RefSeq" id="WP_052222462.1">
    <property type="nucleotide sequence ID" value="NZ_LHUR01000036.1"/>
</dbReference>
<proteinExistence type="predicted"/>
<comment type="caution">
    <text evidence="2">The sequence shown here is derived from an EMBL/GenBank/DDBJ whole genome shotgun (WGS) entry which is preliminary data.</text>
</comment>
<evidence type="ECO:0000313" key="3">
    <source>
        <dbReference type="Proteomes" id="UP000037043"/>
    </source>
</evidence>
<evidence type="ECO:0000259" key="1">
    <source>
        <dbReference type="Pfam" id="PF03358"/>
    </source>
</evidence>
<reference evidence="3" key="1">
    <citation type="submission" date="2015-08" db="EMBL/GenBank/DDBJ databases">
        <title>Genome sequence of the strict anaerobe Clostridium homopropionicum LuHBu1 (DSM 5847T).</title>
        <authorList>
            <person name="Poehlein A."/>
            <person name="Beck M."/>
            <person name="Schiel-Bengelsdorf B."/>
            <person name="Bengelsdorf F.R."/>
            <person name="Daniel R."/>
            <person name="Duerre P."/>
        </authorList>
    </citation>
    <scope>NUCLEOTIDE SEQUENCE [LARGE SCALE GENOMIC DNA]</scope>
    <source>
        <strain evidence="3">DSM 5847</strain>
    </source>
</reference>
<dbReference type="InterPro" id="IPR029039">
    <property type="entry name" value="Flavoprotein-like_sf"/>
</dbReference>
<dbReference type="GO" id="GO:0016491">
    <property type="term" value="F:oxidoreductase activity"/>
    <property type="evidence" value="ECO:0007669"/>
    <property type="project" value="UniProtKB-KW"/>
</dbReference>
<sequence>MKVIVINGNSRHGSTWNCMKLFIQELSKYKTVEITEFTLPKDMPHFCNGCFSCFYNGENTCPHSLYVNPIVTSLTEADLILITSPVYAMDVSGQLKALLDHLCFMWLSHRPNPKMFNKIGLSITTTAGAGLGHTTKTIKNSFKFWGVKKVFSFKNPVSAMKWSDVSLKKQEAIQKEMAKLARKIVKAAKSIDSLPKPIFRSLMFFLMKGMMKKNTWNPYDRKHWENQGWLSGSKPF</sequence>
<dbReference type="AlphaFoldDB" id="A0A0L6Z6X2"/>
<dbReference type="Pfam" id="PF03358">
    <property type="entry name" value="FMN_red"/>
    <property type="match status" value="1"/>
</dbReference>
<dbReference type="EMBL" id="LHUR01000036">
    <property type="protein sequence ID" value="KOA18707.1"/>
    <property type="molecule type" value="Genomic_DNA"/>
</dbReference>
<dbReference type="PATRIC" id="fig|1121318.3.peg.3003"/>
<evidence type="ECO:0000313" key="2">
    <source>
        <dbReference type="EMBL" id="KOA18707.1"/>
    </source>
</evidence>
<dbReference type="InterPro" id="IPR050104">
    <property type="entry name" value="FMN-dep_NADH:Q_OxRdtase_AzoR1"/>
</dbReference>
<dbReference type="SUPFAM" id="SSF52218">
    <property type="entry name" value="Flavoproteins"/>
    <property type="match status" value="1"/>
</dbReference>
<dbReference type="InterPro" id="IPR005025">
    <property type="entry name" value="FMN_Rdtase-like_dom"/>
</dbReference>
<keyword evidence="2" id="KW-0560">Oxidoreductase</keyword>
<name>A0A0L6Z6X2_9CLOT</name>
<dbReference type="PANTHER" id="PTHR43741">
    <property type="entry name" value="FMN-DEPENDENT NADH-AZOREDUCTASE 1"/>
    <property type="match status" value="1"/>
</dbReference>
<feature type="domain" description="NADPH-dependent FMN reductase-like" evidence="1">
    <location>
        <begin position="1"/>
        <end position="146"/>
    </location>
</feature>